<dbReference type="NCBIfam" id="NF009154">
    <property type="entry name" value="PRK12497.3-3"/>
    <property type="match status" value="1"/>
</dbReference>
<proteinExistence type="inferred from homology"/>
<evidence type="ECO:0000256" key="1">
    <source>
        <dbReference type="ARBA" id="ARBA00006738"/>
    </source>
</evidence>
<dbReference type="Gene3D" id="3.40.1350.10">
    <property type="match status" value="1"/>
</dbReference>
<gene>
    <name evidence="3" type="ORF">MUN76_01295</name>
</gene>
<dbReference type="NCBIfam" id="TIGR00252">
    <property type="entry name" value="YraN family protein"/>
    <property type="match status" value="1"/>
</dbReference>
<dbReference type="PANTHER" id="PTHR34039">
    <property type="entry name" value="UPF0102 PROTEIN YRAN"/>
    <property type="match status" value="1"/>
</dbReference>
<sequence length="128" mass="14246">MTRTAVHPVRVPHRQTLGARGETIAAAYLEGLGYRILERNWRTRTGELDLIVRDGQVLVAVEVKTRSGAGYGSPLEAITALKMSRLRRLLLEWVRASGERGSRLRVDAVGITLRPGERPRIDHLQGIS</sequence>
<comment type="similarity">
    <text evidence="1 2">Belongs to the UPF0102 family.</text>
</comment>
<dbReference type="CDD" id="cd20736">
    <property type="entry name" value="PoNe_Nuclease"/>
    <property type="match status" value="1"/>
</dbReference>
<accession>A0ABY4FWI1</accession>
<keyword evidence="4" id="KW-1185">Reference proteome</keyword>
<name>A0ABY4FWI1_9MICO</name>
<dbReference type="Pfam" id="PF02021">
    <property type="entry name" value="UPF0102"/>
    <property type="match status" value="1"/>
</dbReference>
<evidence type="ECO:0000256" key="2">
    <source>
        <dbReference type="HAMAP-Rule" id="MF_00048"/>
    </source>
</evidence>
<dbReference type="EMBL" id="CP095043">
    <property type="protein sequence ID" value="UOQ60649.1"/>
    <property type="molecule type" value="Genomic_DNA"/>
</dbReference>
<evidence type="ECO:0000313" key="3">
    <source>
        <dbReference type="EMBL" id="UOQ60649.1"/>
    </source>
</evidence>
<dbReference type="Proteomes" id="UP000831775">
    <property type="component" value="Chromosome"/>
</dbReference>
<evidence type="ECO:0000313" key="4">
    <source>
        <dbReference type="Proteomes" id="UP000831775"/>
    </source>
</evidence>
<reference evidence="3 4" key="1">
    <citation type="submission" date="2022-04" db="EMBL/GenBank/DDBJ databases">
        <title>Leucobacter sp. isolated from rhizosphere of onion.</title>
        <authorList>
            <person name="Won M."/>
            <person name="Lee C.-M."/>
            <person name="Woen H.-Y."/>
            <person name="Kwon S.-W."/>
        </authorList>
    </citation>
    <scope>NUCLEOTIDE SEQUENCE [LARGE SCALE GENOMIC DNA]</scope>
    <source>
        <strain evidence="3 4">H25R-14</strain>
    </source>
</reference>
<organism evidence="3 4">
    <name type="scientific">Leucobacter rhizosphaerae</name>
    <dbReference type="NCBI Taxonomy" id="2932245"/>
    <lineage>
        <taxon>Bacteria</taxon>
        <taxon>Bacillati</taxon>
        <taxon>Actinomycetota</taxon>
        <taxon>Actinomycetes</taxon>
        <taxon>Micrococcales</taxon>
        <taxon>Microbacteriaceae</taxon>
        <taxon>Leucobacter</taxon>
    </lineage>
</organism>
<dbReference type="RefSeq" id="WP_244686453.1">
    <property type="nucleotide sequence ID" value="NZ_CP095043.1"/>
</dbReference>
<dbReference type="HAMAP" id="MF_00048">
    <property type="entry name" value="UPF0102"/>
    <property type="match status" value="1"/>
</dbReference>
<dbReference type="InterPro" id="IPR011856">
    <property type="entry name" value="tRNA_endonuc-like_dom_sf"/>
</dbReference>
<dbReference type="InterPro" id="IPR011335">
    <property type="entry name" value="Restrct_endonuc-II-like"/>
</dbReference>
<dbReference type="PANTHER" id="PTHR34039:SF1">
    <property type="entry name" value="UPF0102 PROTEIN YRAN"/>
    <property type="match status" value="1"/>
</dbReference>
<dbReference type="InterPro" id="IPR003509">
    <property type="entry name" value="UPF0102_YraN-like"/>
</dbReference>
<protein>
    <recommendedName>
        <fullName evidence="2">UPF0102 protein MUN76_01295</fullName>
    </recommendedName>
</protein>
<dbReference type="SUPFAM" id="SSF52980">
    <property type="entry name" value="Restriction endonuclease-like"/>
    <property type="match status" value="1"/>
</dbReference>
<dbReference type="NCBIfam" id="NF009150">
    <property type="entry name" value="PRK12497.1-3"/>
    <property type="match status" value="1"/>
</dbReference>